<protein>
    <submittedName>
        <fullName evidence="1">Uncharacterized protein</fullName>
    </submittedName>
</protein>
<proteinExistence type="predicted"/>
<comment type="caution">
    <text evidence="1">The sequence shown here is derived from an EMBL/GenBank/DDBJ whole genome shotgun (WGS) entry which is preliminary data.</text>
</comment>
<organism evidence="1 2">
    <name type="scientific">Batillaria attramentaria</name>
    <dbReference type="NCBI Taxonomy" id="370345"/>
    <lineage>
        <taxon>Eukaryota</taxon>
        <taxon>Metazoa</taxon>
        <taxon>Spiralia</taxon>
        <taxon>Lophotrochozoa</taxon>
        <taxon>Mollusca</taxon>
        <taxon>Gastropoda</taxon>
        <taxon>Caenogastropoda</taxon>
        <taxon>Sorbeoconcha</taxon>
        <taxon>Cerithioidea</taxon>
        <taxon>Batillariidae</taxon>
        <taxon>Batillaria</taxon>
    </lineage>
</organism>
<dbReference type="EMBL" id="JACVVK020000127">
    <property type="protein sequence ID" value="KAK7490376.1"/>
    <property type="molecule type" value="Genomic_DNA"/>
</dbReference>
<evidence type="ECO:0000313" key="2">
    <source>
        <dbReference type="Proteomes" id="UP001519460"/>
    </source>
</evidence>
<keyword evidence="2" id="KW-1185">Reference proteome</keyword>
<sequence>CMGTRRWRGRQVVWHYAVALSGDVKHSHLLRMQLNNASDSIIPSCHFGLLFHINATFLAAAGFGMVSACSQPGKTHRLT</sequence>
<feature type="non-terminal residue" evidence="1">
    <location>
        <position position="1"/>
    </location>
</feature>
<accession>A0ABD0KSX5</accession>
<evidence type="ECO:0000313" key="1">
    <source>
        <dbReference type="EMBL" id="KAK7490376.1"/>
    </source>
</evidence>
<gene>
    <name evidence="1" type="ORF">BaRGS_00018355</name>
</gene>
<name>A0ABD0KSX5_9CAEN</name>
<reference evidence="1 2" key="1">
    <citation type="journal article" date="2023" name="Sci. Data">
        <title>Genome assembly of the Korean intertidal mud-creeper Batillaria attramentaria.</title>
        <authorList>
            <person name="Patra A.K."/>
            <person name="Ho P.T."/>
            <person name="Jun S."/>
            <person name="Lee S.J."/>
            <person name="Kim Y."/>
            <person name="Won Y.J."/>
        </authorList>
    </citation>
    <scope>NUCLEOTIDE SEQUENCE [LARGE SCALE GENOMIC DNA]</scope>
    <source>
        <strain evidence="1">Wonlab-2016</strain>
    </source>
</reference>
<dbReference type="Proteomes" id="UP001519460">
    <property type="component" value="Unassembled WGS sequence"/>
</dbReference>
<dbReference type="AlphaFoldDB" id="A0ABD0KSX5"/>